<reference evidence="2" key="1">
    <citation type="submission" date="2021-02" db="EMBL/GenBank/DDBJ databases">
        <authorList>
            <person name="Palmer J.M."/>
        </authorList>
    </citation>
    <scope>NUCLEOTIDE SEQUENCE</scope>
    <source>
        <strain evidence="2">SCRP734</strain>
    </source>
</reference>
<evidence type="ECO:0000313" key="3">
    <source>
        <dbReference type="Proteomes" id="UP000694044"/>
    </source>
</evidence>
<name>A0A8T1V836_9STRA</name>
<feature type="compositionally biased region" description="Polar residues" evidence="1">
    <location>
        <begin position="167"/>
        <end position="177"/>
    </location>
</feature>
<evidence type="ECO:0000256" key="1">
    <source>
        <dbReference type="SAM" id="MobiDB-lite"/>
    </source>
</evidence>
<proteinExistence type="predicted"/>
<dbReference type="Proteomes" id="UP000694044">
    <property type="component" value="Unassembled WGS sequence"/>
</dbReference>
<accession>A0A8T1V836</accession>
<dbReference type="AlphaFoldDB" id="A0A8T1V836"/>
<evidence type="ECO:0000313" key="2">
    <source>
        <dbReference type="EMBL" id="KAG7377105.1"/>
    </source>
</evidence>
<gene>
    <name evidence="2" type="ORF">PHYPSEUDO_012155</name>
</gene>
<dbReference type="EMBL" id="JAGDFM010000575">
    <property type="protein sequence ID" value="KAG7377105.1"/>
    <property type="molecule type" value="Genomic_DNA"/>
</dbReference>
<keyword evidence="3" id="KW-1185">Reference proteome</keyword>
<dbReference type="OrthoDB" id="205787at2759"/>
<comment type="caution">
    <text evidence="2">The sequence shown here is derived from an EMBL/GenBank/DDBJ whole genome shotgun (WGS) entry which is preliminary data.</text>
</comment>
<organism evidence="2 3">
    <name type="scientific">Phytophthora pseudosyringae</name>
    <dbReference type="NCBI Taxonomy" id="221518"/>
    <lineage>
        <taxon>Eukaryota</taxon>
        <taxon>Sar</taxon>
        <taxon>Stramenopiles</taxon>
        <taxon>Oomycota</taxon>
        <taxon>Peronosporomycetes</taxon>
        <taxon>Peronosporales</taxon>
        <taxon>Peronosporaceae</taxon>
        <taxon>Phytophthora</taxon>
    </lineage>
</organism>
<sequence length="224" mass="24444">MYICCHKRCRLSGGSSLNGVHHTKDNSIRSQAEQFPKIDIGREGNRLSMQRVAVLSHVKASSAPPSVSSGGGVRRIAWHGGKISSNKEEALQKFYQRKLRAGDHLTAQQIKAMHATLELDAPQRNPKRLHATHRPHAKVAAGGNRTVLKTGRVLGPKQNSKQKGKKTGSNNVKQQAARQPKAVVKMPQKRAEASPSISLEDKLGLPLDALVGGKSKRSSNLKRR</sequence>
<feature type="compositionally biased region" description="Basic residues" evidence="1">
    <location>
        <begin position="214"/>
        <end position="224"/>
    </location>
</feature>
<feature type="region of interest" description="Disordered" evidence="1">
    <location>
        <begin position="151"/>
        <end position="224"/>
    </location>
</feature>
<protein>
    <submittedName>
        <fullName evidence="2">Uncharacterized protein</fullName>
    </submittedName>
</protein>